<evidence type="ECO:0000256" key="1">
    <source>
        <dbReference type="ARBA" id="ARBA00004496"/>
    </source>
</evidence>
<comment type="caution">
    <text evidence="13">The sequence shown here is derived from an EMBL/GenBank/DDBJ whole genome shotgun (WGS) entry which is preliminary data.</text>
</comment>
<dbReference type="AlphaFoldDB" id="A0A2H0TER0"/>
<evidence type="ECO:0000313" key="14">
    <source>
        <dbReference type="Proteomes" id="UP000229383"/>
    </source>
</evidence>
<evidence type="ECO:0000259" key="12">
    <source>
        <dbReference type="Pfam" id="PF20260"/>
    </source>
</evidence>
<dbReference type="InterPro" id="IPR046887">
    <property type="entry name" value="RsmE_PUA-like"/>
</dbReference>
<dbReference type="SUPFAM" id="SSF75217">
    <property type="entry name" value="alpha/beta knot"/>
    <property type="match status" value="1"/>
</dbReference>
<feature type="domain" description="Ribosomal RNA small subunit methyltransferase E PUA-like" evidence="12">
    <location>
        <begin position="26"/>
        <end position="65"/>
    </location>
</feature>
<evidence type="ECO:0000256" key="3">
    <source>
        <dbReference type="ARBA" id="ARBA00022490"/>
    </source>
</evidence>
<gene>
    <name evidence="13" type="ORF">COU46_03660</name>
</gene>
<dbReference type="SUPFAM" id="SSF88697">
    <property type="entry name" value="PUA domain-like"/>
    <property type="match status" value="1"/>
</dbReference>
<dbReference type="Pfam" id="PF04452">
    <property type="entry name" value="Methyltrans_RNA"/>
    <property type="match status" value="1"/>
</dbReference>
<dbReference type="PANTHER" id="PTHR30027:SF3">
    <property type="entry name" value="16S RRNA (URACIL(1498)-N(3))-METHYLTRANSFERASE"/>
    <property type="match status" value="1"/>
</dbReference>
<sequence>MHRFFIGQKLEEGMTFECPKEIGRQIVTVLRMKPEEMVVFFDGSGYEFKVKIKEIIRKKNCVLEIMSSDIPNREPKRRLTLFQSFIKKSRFEWMLEKGVEVGISEFVPIITERSLKKGFNRERYEKIIKEAAEQSGRVFLPKITKLMSVGEAIEYASMYNNQIFFSSFEHYDSDRVTAYPSRTHVALFIGPEGGWTKDEIEKARRAGSFLISLGKLTLRSETAAVVASYQLLH</sequence>
<evidence type="ECO:0000256" key="2">
    <source>
        <dbReference type="ARBA" id="ARBA00005528"/>
    </source>
</evidence>
<accession>A0A2H0TER0</accession>
<evidence type="ECO:0000256" key="5">
    <source>
        <dbReference type="ARBA" id="ARBA00022603"/>
    </source>
</evidence>
<reference evidence="14" key="1">
    <citation type="submission" date="2017-09" db="EMBL/GenBank/DDBJ databases">
        <title>Depth-based differentiation of microbial function through sediment-hosted aquifers and enrichment of novel symbionts in the deep terrestrial subsurface.</title>
        <authorList>
            <person name="Probst A.J."/>
            <person name="Ladd B."/>
            <person name="Jarett J.K."/>
            <person name="Geller-Mcgrath D.E."/>
            <person name="Sieber C.M.K."/>
            <person name="Emerson J.B."/>
            <person name="Anantharaman K."/>
            <person name="Thomas B.C."/>
            <person name="Malmstrom R."/>
            <person name="Stieglmeier M."/>
            <person name="Klingl A."/>
            <person name="Woyke T."/>
            <person name="Ryan C.M."/>
            <person name="Banfield J.F."/>
        </authorList>
    </citation>
    <scope>NUCLEOTIDE SEQUENCE [LARGE SCALE GENOMIC DNA]</scope>
</reference>
<evidence type="ECO:0000256" key="9">
    <source>
        <dbReference type="ARBA" id="ARBA00047944"/>
    </source>
</evidence>
<dbReference type="InterPro" id="IPR006700">
    <property type="entry name" value="RsmE"/>
</dbReference>
<dbReference type="GO" id="GO:0070042">
    <property type="term" value="F:rRNA (uridine-N3-)-methyltransferase activity"/>
    <property type="evidence" value="ECO:0007669"/>
    <property type="project" value="TreeGrafter"/>
</dbReference>
<dbReference type="InterPro" id="IPR029028">
    <property type="entry name" value="Alpha/beta_knot_MTases"/>
</dbReference>
<dbReference type="PIRSF" id="PIRSF015601">
    <property type="entry name" value="MTase_slr0722"/>
    <property type="match status" value="1"/>
</dbReference>
<dbReference type="EC" id="2.1.1.193" evidence="10"/>
<keyword evidence="7 10" id="KW-0949">S-adenosyl-L-methionine</keyword>
<dbReference type="InterPro" id="IPR046886">
    <property type="entry name" value="RsmE_MTase_dom"/>
</dbReference>
<proteinExistence type="inferred from homology"/>
<dbReference type="Gene3D" id="3.40.1280.10">
    <property type="match status" value="1"/>
</dbReference>
<keyword evidence="6 10" id="KW-0808">Transferase</keyword>
<protein>
    <recommendedName>
        <fullName evidence="10">Ribosomal RNA small subunit methyltransferase E</fullName>
        <ecNumber evidence="10">2.1.1.193</ecNumber>
    </recommendedName>
</protein>
<organism evidence="13 14">
    <name type="scientific">Candidatus Niyogibacteria bacterium CG10_big_fil_rev_8_21_14_0_10_42_19</name>
    <dbReference type="NCBI Taxonomy" id="1974725"/>
    <lineage>
        <taxon>Bacteria</taxon>
        <taxon>Candidatus Niyogiibacteriota</taxon>
    </lineage>
</organism>
<comment type="function">
    <text evidence="8 10">Specifically methylates the N3 position of the uracil ring of uridine 1498 (m3U1498) in 16S rRNA. Acts on the fully assembled 30S ribosomal subunit.</text>
</comment>
<evidence type="ECO:0000256" key="8">
    <source>
        <dbReference type="ARBA" id="ARBA00025699"/>
    </source>
</evidence>
<dbReference type="InterPro" id="IPR029026">
    <property type="entry name" value="tRNA_m1G_MTases_N"/>
</dbReference>
<evidence type="ECO:0000256" key="4">
    <source>
        <dbReference type="ARBA" id="ARBA00022552"/>
    </source>
</evidence>
<keyword evidence="3 10" id="KW-0963">Cytoplasm</keyword>
<evidence type="ECO:0000256" key="10">
    <source>
        <dbReference type="PIRNR" id="PIRNR015601"/>
    </source>
</evidence>
<keyword evidence="4 10" id="KW-0698">rRNA processing</keyword>
<dbReference type="InterPro" id="IPR015947">
    <property type="entry name" value="PUA-like_sf"/>
</dbReference>
<feature type="domain" description="Ribosomal RNA small subunit methyltransferase E methyltransferase" evidence="11">
    <location>
        <begin position="75"/>
        <end position="228"/>
    </location>
</feature>
<dbReference type="Pfam" id="PF20260">
    <property type="entry name" value="PUA_4"/>
    <property type="match status" value="1"/>
</dbReference>
<evidence type="ECO:0000313" key="13">
    <source>
        <dbReference type="EMBL" id="PIR70030.1"/>
    </source>
</evidence>
<dbReference type="Proteomes" id="UP000229383">
    <property type="component" value="Unassembled WGS sequence"/>
</dbReference>
<keyword evidence="5 10" id="KW-0489">Methyltransferase</keyword>
<dbReference type="EMBL" id="PFCN01000041">
    <property type="protein sequence ID" value="PIR70030.1"/>
    <property type="molecule type" value="Genomic_DNA"/>
</dbReference>
<comment type="similarity">
    <text evidence="2 10">Belongs to the RNA methyltransferase RsmE family.</text>
</comment>
<name>A0A2H0TER0_9BACT</name>
<evidence type="ECO:0000256" key="7">
    <source>
        <dbReference type="ARBA" id="ARBA00022691"/>
    </source>
</evidence>
<dbReference type="PANTHER" id="PTHR30027">
    <property type="entry name" value="RIBOSOMAL RNA SMALL SUBUNIT METHYLTRANSFERASE E"/>
    <property type="match status" value="1"/>
</dbReference>
<dbReference type="GO" id="GO:0005737">
    <property type="term" value="C:cytoplasm"/>
    <property type="evidence" value="ECO:0007669"/>
    <property type="project" value="UniProtKB-SubCell"/>
</dbReference>
<comment type="catalytic activity">
    <reaction evidence="9 10">
        <text>uridine(1498) in 16S rRNA + S-adenosyl-L-methionine = N(3)-methyluridine(1498) in 16S rRNA + S-adenosyl-L-homocysteine + H(+)</text>
        <dbReference type="Rhea" id="RHEA:42920"/>
        <dbReference type="Rhea" id="RHEA-COMP:10283"/>
        <dbReference type="Rhea" id="RHEA-COMP:10284"/>
        <dbReference type="ChEBI" id="CHEBI:15378"/>
        <dbReference type="ChEBI" id="CHEBI:57856"/>
        <dbReference type="ChEBI" id="CHEBI:59789"/>
        <dbReference type="ChEBI" id="CHEBI:65315"/>
        <dbReference type="ChEBI" id="CHEBI:74502"/>
        <dbReference type="EC" id="2.1.1.193"/>
    </reaction>
</comment>
<evidence type="ECO:0000259" key="11">
    <source>
        <dbReference type="Pfam" id="PF04452"/>
    </source>
</evidence>
<comment type="subcellular location">
    <subcellularLocation>
        <location evidence="1 10">Cytoplasm</location>
    </subcellularLocation>
</comment>
<dbReference type="NCBIfam" id="TIGR00046">
    <property type="entry name" value="RsmE family RNA methyltransferase"/>
    <property type="match status" value="1"/>
</dbReference>
<dbReference type="CDD" id="cd18084">
    <property type="entry name" value="RsmE-like"/>
    <property type="match status" value="1"/>
</dbReference>
<evidence type="ECO:0000256" key="6">
    <source>
        <dbReference type="ARBA" id="ARBA00022679"/>
    </source>
</evidence>
<dbReference type="GO" id="GO:0070475">
    <property type="term" value="P:rRNA base methylation"/>
    <property type="evidence" value="ECO:0007669"/>
    <property type="project" value="TreeGrafter"/>
</dbReference>